<comment type="caution">
    <text evidence="1">The sequence shown here is derived from an EMBL/GenBank/DDBJ whole genome shotgun (WGS) entry which is preliminary data.</text>
</comment>
<keyword evidence="2" id="KW-1185">Reference proteome</keyword>
<evidence type="ECO:0000313" key="2">
    <source>
        <dbReference type="Proteomes" id="UP000714275"/>
    </source>
</evidence>
<protein>
    <submittedName>
        <fullName evidence="1">Uncharacterized protein</fullName>
    </submittedName>
</protein>
<dbReference type="OrthoDB" id="3228476at2759"/>
<reference evidence="1" key="1">
    <citation type="journal article" date="2020" name="New Phytol.">
        <title>Comparative genomics reveals dynamic genome evolution in host specialist ectomycorrhizal fungi.</title>
        <authorList>
            <person name="Lofgren L.A."/>
            <person name="Nguyen N.H."/>
            <person name="Vilgalys R."/>
            <person name="Ruytinx J."/>
            <person name="Liao H.L."/>
            <person name="Branco S."/>
            <person name="Kuo A."/>
            <person name="LaButti K."/>
            <person name="Lipzen A."/>
            <person name="Andreopoulos W."/>
            <person name="Pangilinan J."/>
            <person name="Riley R."/>
            <person name="Hundley H."/>
            <person name="Na H."/>
            <person name="Barry K."/>
            <person name="Grigoriev I.V."/>
            <person name="Stajich J.E."/>
            <person name="Kennedy P.G."/>
        </authorList>
    </citation>
    <scope>NUCLEOTIDE SEQUENCE</scope>
    <source>
        <strain evidence="1">DOB743</strain>
    </source>
</reference>
<proteinExistence type="predicted"/>
<dbReference type="EMBL" id="JABBWD010000106">
    <property type="protein sequence ID" value="KAG1765520.1"/>
    <property type="molecule type" value="Genomic_DNA"/>
</dbReference>
<evidence type="ECO:0000313" key="1">
    <source>
        <dbReference type="EMBL" id="KAG1765520.1"/>
    </source>
</evidence>
<dbReference type="Proteomes" id="UP000714275">
    <property type="component" value="Unassembled WGS sequence"/>
</dbReference>
<organism evidence="1 2">
    <name type="scientific">Suillus placidus</name>
    <dbReference type="NCBI Taxonomy" id="48579"/>
    <lineage>
        <taxon>Eukaryota</taxon>
        <taxon>Fungi</taxon>
        <taxon>Dikarya</taxon>
        <taxon>Basidiomycota</taxon>
        <taxon>Agaricomycotina</taxon>
        <taxon>Agaricomycetes</taxon>
        <taxon>Agaricomycetidae</taxon>
        <taxon>Boletales</taxon>
        <taxon>Suillineae</taxon>
        <taxon>Suillaceae</taxon>
        <taxon>Suillus</taxon>
    </lineage>
</organism>
<sequence>VPVPNNSNPFASPEAEIIFRRALADVQSAGLKPDNVFFPASQWVIDTYETHEDISVGFQKTKSLTIHLPPEMWMPRALDWAQGLSVLHYLLEL</sequence>
<feature type="non-terminal residue" evidence="1">
    <location>
        <position position="1"/>
    </location>
</feature>
<dbReference type="AlphaFoldDB" id="A0A9P6ZHQ4"/>
<gene>
    <name evidence="1" type="ORF">EV702DRAFT_981490</name>
</gene>
<accession>A0A9P6ZHQ4</accession>
<name>A0A9P6ZHQ4_9AGAM</name>